<keyword evidence="6" id="KW-0326">Glycosidase</keyword>
<dbReference type="InterPro" id="IPR036995">
    <property type="entry name" value="MPG_sf"/>
</dbReference>
<dbReference type="InterPro" id="IPR011034">
    <property type="entry name" value="Formyl_transferase-like_C_sf"/>
</dbReference>
<dbReference type="Gene3D" id="3.10.300.10">
    <property type="entry name" value="Methylpurine-DNA glycosylase (MPG)"/>
    <property type="match status" value="1"/>
</dbReference>
<evidence type="ECO:0000256" key="5">
    <source>
        <dbReference type="HAMAP-Rule" id="MF_00527"/>
    </source>
</evidence>
<dbReference type="RefSeq" id="WP_193991641.1">
    <property type="nucleotide sequence ID" value="NZ_JADEXP010000029.1"/>
</dbReference>
<dbReference type="FunFam" id="3.10.300.10:FF:000001">
    <property type="entry name" value="Putative 3-methyladenine DNA glycosylase"/>
    <property type="match status" value="1"/>
</dbReference>
<dbReference type="AlphaFoldDB" id="A0A928ZQD1"/>
<evidence type="ECO:0000313" key="7">
    <source>
        <dbReference type="Proteomes" id="UP000615026"/>
    </source>
</evidence>
<keyword evidence="4 5" id="KW-0234">DNA repair</keyword>
<sequence>MITADWCDRNTLQVAPDLIGCTLVRQLQGQILRGRIVETEAYCPDDPACHAYRGKTPSNAAMFGPPGHSYVYLIYGMYHCFNVVTEAANTGSAVLIRAIELSNLPPGLDPKYVRQGHRVAAGPGKLCRTLSINRRHDGLALIPSHQLWLEHRSPTFQQQLDQGQQNLIQTTRIGISKAAERPWRWYLKDHPSVSKR</sequence>
<accession>A0A928ZQD1</accession>
<name>A0A928ZQD1_LEPEC</name>
<evidence type="ECO:0000256" key="1">
    <source>
        <dbReference type="ARBA" id="ARBA00009232"/>
    </source>
</evidence>
<proteinExistence type="inferred from homology"/>
<dbReference type="Pfam" id="PF02245">
    <property type="entry name" value="Pur_DNA_glyco"/>
    <property type="match status" value="1"/>
</dbReference>
<dbReference type="Proteomes" id="UP000615026">
    <property type="component" value="Unassembled WGS sequence"/>
</dbReference>
<keyword evidence="7" id="KW-1185">Reference proteome</keyword>
<dbReference type="PANTHER" id="PTHR10429:SF0">
    <property type="entry name" value="DNA-3-METHYLADENINE GLYCOSYLASE"/>
    <property type="match status" value="1"/>
</dbReference>
<dbReference type="NCBIfam" id="TIGR00567">
    <property type="entry name" value="3mg"/>
    <property type="match status" value="1"/>
</dbReference>
<evidence type="ECO:0000256" key="2">
    <source>
        <dbReference type="ARBA" id="ARBA00022763"/>
    </source>
</evidence>
<protein>
    <recommendedName>
        <fullName evidence="5">Putative 3-methyladenine DNA glycosylase</fullName>
        <ecNumber evidence="5">3.2.2.-</ecNumber>
    </recommendedName>
</protein>
<dbReference type="EC" id="3.2.2.-" evidence="5"/>
<dbReference type="CDD" id="cd00540">
    <property type="entry name" value="AAG"/>
    <property type="match status" value="1"/>
</dbReference>
<dbReference type="PANTHER" id="PTHR10429">
    <property type="entry name" value="DNA-3-METHYLADENINE GLYCOSYLASE"/>
    <property type="match status" value="1"/>
</dbReference>
<dbReference type="SUPFAM" id="SSF50486">
    <property type="entry name" value="FMT C-terminal domain-like"/>
    <property type="match status" value="1"/>
</dbReference>
<dbReference type="EMBL" id="JADEXP010000029">
    <property type="protein sequence ID" value="MBE9066130.1"/>
    <property type="molecule type" value="Genomic_DNA"/>
</dbReference>
<dbReference type="GO" id="GO:0003677">
    <property type="term" value="F:DNA binding"/>
    <property type="evidence" value="ECO:0007669"/>
    <property type="project" value="InterPro"/>
</dbReference>
<organism evidence="6 7">
    <name type="scientific">Leptolyngbya cf. ectocarpi LEGE 11479</name>
    <dbReference type="NCBI Taxonomy" id="1828722"/>
    <lineage>
        <taxon>Bacteria</taxon>
        <taxon>Bacillati</taxon>
        <taxon>Cyanobacteriota</taxon>
        <taxon>Cyanophyceae</taxon>
        <taxon>Leptolyngbyales</taxon>
        <taxon>Leptolyngbyaceae</taxon>
        <taxon>Leptolyngbya group</taxon>
        <taxon>Leptolyngbya</taxon>
    </lineage>
</organism>
<dbReference type="NCBIfam" id="NF002003">
    <property type="entry name" value="PRK00802.1-3"/>
    <property type="match status" value="1"/>
</dbReference>
<dbReference type="HAMAP" id="MF_00527">
    <property type="entry name" value="3MGH"/>
    <property type="match status" value="1"/>
</dbReference>
<evidence type="ECO:0000256" key="4">
    <source>
        <dbReference type="ARBA" id="ARBA00023204"/>
    </source>
</evidence>
<gene>
    <name evidence="6" type="ORF">IQ260_05645</name>
</gene>
<dbReference type="GO" id="GO:0003905">
    <property type="term" value="F:alkylbase DNA N-glycosylase activity"/>
    <property type="evidence" value="ECO:0007669"/>
    <property type="project" value="InterPro"/>
</dbReference>
<evidence type="ECO:0000256" key="3">
    <source>
        <dbReference type="ARBA" id="ARBA00022801"/>
    </source>
</evidence>
<reference evidence="6" key="1">
    <citation type="submission" date="2020-10" db="EMBL/GenBank/DDBJ databases">
        <authorList>
            <person name="Castelo-Branco R."/>
            <person name="Eusebio N."/>
            <person name="Adriana R."/>
            <person name="Vieira A."/>
            <person name="Brugerolle De Fraissinette N."/>
            <person name="Rezende De Castro R."/>
            <person name="Schneider M.P."/>
            <person name="Vasconcelos V."/>
            <person name="Leao P.N."/>
        </authorList>
    </citation>
    <scope>NUCLEOTIDE SEQUENCE</scope>
    <source>
        <strain evidence="6">LEGE 11479</strain>
    </source>
</reference>
<comment type="similarity">
    <text evidence="1 5">Belongs to the DNA glycosylase MPG family.</text>
</comment>
<keyword evidence="3 5" id="KW-0378">Hydrolase</keyword>
<keyword evidence="2 5" id="KW-0227">DNA damage</keyword>
<dbReference type="GO" id="GO:0006284">
    <property type="term" value="P:base-excision repair"/>
    <property type="evidence" value="ECO:0007669"/>
    <property type="project" value="InterPro"/>
</dbReference>
<evidence type="ECO:0000313" key="6">
    <source>
        <dbReference type="EMBL" id="MBE9066130.1"/>
    </source>
</evidence>
<dbReference type="InterPro" id="IPR003180">
    <property type="entry name" value="MPG"/>
</dbReference>
<comment type="caution">
    <text evidence="6">The sequence shown here is derived from an EMBL/GenBank/DDBJ whole genome shotgun (WGS) entry which is preliminary data.</text>
</comment>